<dbReference type="PANTHER" id="PTHR45663:SF11">
    <property type="entry name" value="GEO12009P1"/>
    <property type="match status" value="1"/>
</dbReference>
<reference evidence="6 7" key="1">
    <citation type="submission" date="2020-12" db="EMBL/GenBank/DDBJ databases">
        <title>Dynamics of Baltic Sea phages driven by environmental changes.</title>
        <authorList>
            <person name="Hoetzinger M."/>
            <person name="Nilsson E."/>
            <person name="Holmfeldt K."/>
        </authorList>
    </citation>
    <scope>NUCLEOTIDE SEQUENCE [LARGE SCALE GENOMIC DNA]</scope>
</reference>
<dbReference type="InterPro" id="IPR005746">
    <property type="entry name" value="Thioredoxin"/>
</dbReference>
<dbReference type="PANTHER" id="PTHR45663">
    <property type="entry name" value="GEO12009P1"/>
    <property type="match status" value="1"/>
</dbReference>
<evidence type="ECO:0000256" key="2">
    <source>
        <dbReference type="ARBA" id="ARBA00022982"/>
    </source>
</evidence>
<proteinExistence type="predicted"/>
<dbReference type="Gene3D" id="3.40.30.10">
    <property type="entry name" value="Glutaredoxin"/>
    <property type="match status" value="1"/>
</dbReference>
<dbReference type="PIRSF" id="PIRSF000077">
    <property type="entry name" value="Thioredoxin"/>
    <property type="match status" value="1"/>
</dbReference>
<sequence>MAKQVIKFYANWCGPCKVYGPTFTKVRQELEGDIEFLEINVEEDPDNLSGQHKVRGIPHTVVVENGEEVKSQSGRLSEEQLKELILN</sequence>
<protein>
    <submittedName>
        <fullName evidence="6">Thioredoxin domain-containing protein</fullName>
    </submittedName>
</protein>
<keyword evidence="2" id="KW-0249">Electron transport</keyword>
<dbReference type="PROSITE" id="PS51352">
    <property type="entry name" value="THIOREDOXIN_2"/>
    <property type="match status" value="1"/>
</dbReference>
<dbReference type="Proteomes" id="UP000595566">
    <property type="component" value="Segment"/>
</dbReference>
<keyword evidence="4" id="KW-0676">Redox-active center</keyword>
<dbReference type="GO" id="GO:0015035">
    <property type="term" value="F:protein-disulfide reductase activity"/>
    <property type="evidence" value="ECO:0007669"/>
    <property type="project" value="InterPro"/>
</dbReference>
<keyword evidence="3" id="KW-1015">Disulfide bond</keyword>
<dbReference type="InterPro" id="IPR017937">
    <property type="entry name" value="Thioredoxin_CS"/>
</dbReference>
<dbReference type="Pfam" id="PF00085">
    <property type="entry name" value="Thioredoxin"/>
    <property type="match status" value="1"/>
</dbReference>
<dbReference type="PROSITE" id="PS00194">
    <property type="entry name" value="THIOREDOXIN_1"/>
    <property type="match status" value="1"/>
</dbReference>
<evidence type="ECO:0000313" key="6">
    <source>
        <dbReference type="EMBL" id="QQO91701.1"/>
    </source>
</evidence>
<evidence type="ECO:0000313" key="7">
    <source>
        <dbReference type="Proteomes" id="UP000595566"/>
    </source>
</evidence>
<name>A0A7T8ERB0_9CAUD</name>
<accession>A0A7T8ERB0</accession>
<dbReference type="EMBL" id="MW353175">
    <property type="protein sequence ID" value="QQO91701.1"/>
    <property type="molecule type" value="Genomic_DNA"/>
</dbReference>
<dbReference type="InterPro" id="IPR036249">
    <property type="entry name" value="Thioredoxin-like_sf"/>
</dbReference>
<dbReference type="InterPro" id="IPR013766">
    <property type="entry name" value="Thioredoxin_domain"/>
</dbReference>
<evidence type="ECO:0000256" key="4">
    <source>
        <dbReference type="ARBA" id="ARBA00023284"/>
    </source>
</evidence>
<dbReference type="CDD" id="cd02947">
    <property type="entry name" value="TRX_family"/>
    <property type="match status" value="1"/>
</dbReference>
<keyword evidence="7" id="KW-1185">Reference proteome</keyword>
<evidence type="ECO:0000256" key="3">
    <source>
        <dbReference type="ARBA" id="ARBA00023157"/>
    </source>
</evidence>
<gene>
    <name evidence="6" type="ORF">immuto26A_22</name>
</gene>
<feature type="domain" description="Thioredoxin" evidence="5">
    <location>
        <begin position="1"/>
        <end position="87"/>
    </location>
</feature>
<keyword evidence="1" id="KW-0813">Transport</keyword>
<dbReference type="SUPFAM" id="SSF52833">
    <property type="entry name" value="Thioredoxin-like"/>
    <property type="match status" value="1"/>
</dbReference>
<evidence type="ECO:0000256" key="1">
    <source>
        <dbReference type="ARBA" id="ARBA00022448"/>
    </source>
</evidence>
<evidence type="ECO:0000259" key="5">
    <source>
        <dbReference type="PROSITE" id="PS51352"/>
    </source>
</evidence>
<organism evidence="6 7">
    <name type="scientific">Flavobacterium phage vB_FspM_immuto_2-6A</name>
    <dbReference type="NCBI Taxonomy" id="2801477"/>
    <lineage>
        <taxon>Viruses</taxon>
        <taxon>Duplodnaviria</taxon>
        <taxon>Heunggongvirae</taxon>
        <taxon>Uroviricota</taxon>
        <taxon>Caudoviricetes</taxon>
        <taxon>Immutovirus</taxon>
        <taxon>Immutovirus immuto</taxon>
    </lineage>
</organism>